<reference evidence="2" key="1">
    <citation type="submission" date="2014-07" db="EMBL/GenBank/DDBJ databases">
        <authorList>
            <person name="Monot Marc"/>
        </authorList>
    </citation>
    <scope>NUCLEOTIDE SEQUENCE</scope>
    <source>
        <strain evidence="2">7032994</strain>
    </source>
</reference>
<proteinExistence type="predicted"/>
<evidence type="ECO:0000313" key="2">
    <source>
        <dbReference type="EMBL" id="CDS89952.1"/>
    </source>
</evidence>
<keyword evidence="1" id="KW-0472">Membrane</keyword>
<gene>
    <name evidence="2" type="ORF">BN1097_760036</name>
</gene>
<keyword evidence="1" id="KW-0812">Transmembrane</keyword>
<organism evidence="2">
    <name type="scientific">Clostridioides difficile</name>
    <name type="common">Peptoclostridium difficile</name>
    <dbReference type="NCBI Taxonomy" id="1496"/>
    <lineage>
        <taxon>Bacteria</taxon>
        <taxon>Bacillati</taxon>
        <taxon>Bacillota</taxon>
        <taxon>Clostridia</taxon>
        <taxon>Peptostreptococcales</taxon>
        <taxon>Peptostreptococcaceae</taxon>
        <taxon>Clostridioides</taxon>
    </lineage>
</organism>
<feature type="transmembrane region" description="Helical" evidence="1">
    <location>
        <begin position="32"/>
        <end position="53"/>
    </location>
</feature>
<keyword evidence="1" id="KW-1133">Transmembrane helix</keyword>
<sequence>MYQGSKITRENYKFSKIDIYYKNRLKMNFSNLFLYKTISFILKSITTTLNLLYSH</sequence>
<protein>
    <submittedName>
        <fullName evidence="2">Uncharacterized protein</fullName>
    </submittedName>
</protein>
<evidence type="ECO:0000256" key="1">
    <source>
        <dbReference type="SAM" id="Phobius"/>
    </source>
</evidence>
<dbReference type="EMBL" id="LK932416">
    <property type="protein sequence ID" value="CDS89952.1"/>
    <property type="molecule type" value="Genomic_DNA"/>
</dbReference>
<name>A0A069ANY3_CLODI</name>
<dbReference type="AlphaFoldDB" id="A0A069ANY3"/>
<accession>A0A069ANY3</accession>